<dbReference type="Proteomes" id="UP000321224">
    <property type="component" value="Unassembled WGS sequence"/>
</dbReference>
<protein>
    <submittedName>
        <fullName evidence="2">Uncharacterized protein</fullName>
    </submittedName>
</protein>
<reference evidence="2 3" key="1">
    <citation type="submission" date="2019-07" db="EMBL/GenBank/DDBJ databases">
        <title>Whole genome shotgun sequence of Myxococcus virescens NBRC 100334.</title>
        <authorList>
            <person name="Hosoyama A."/>
            <person name="Uohara A."/>
            <person name="Ohji S."/>
            <person name="Ichikawa N."/>
        </authorList>
    </citation>
    <scope>NUCLEOTIDE SEQUENCE [LARGE SCALE GENOMIC DNA]</scope>
    <source>
        <strain evidence="2 3">NBRC 100334</strain>
    </source>
</reference>
<organism evidence="2 3">
    <name type="scientific">Myxococcus virescens</name>
    <dbReference type="NCBI Taxonomy" id="83456"/>
    <lineage>
        <taxon>Bacteria</taxon>
        <taxon>Pseudomonadati</taxon>
        <taxon>Myxococcota</taxon>
        <taxon>Myxococcia</taxon>
        <taxon>Myxococcales</taxon>
        <taxon>Cystobacterineae</taxon>
        <taxon>Myxococcaceae</taxon>
        <taxon>Myxococcus</taxon>
    </lineage>
</organism>
<sequence>MTRETPHSPRAQVRGAQLRAIRWAGAAASAASALIYLITLLHALHGAGEGSLLERARMFTDEVSVPINHWTLGLNLPAFHASMISLWLIEDRASLAAVLVPQLTFVAVSSLQMALIAMGLAWLVQRGRSALRQHRAND</sequence>
<dbReference type="EMBL" id="BJVY01000006">
    <property type="protein sequence ID" value="GEL69682.1"/>
    <property type="molecule type" value="Genomic_DNA"/>
</dbReference>
<keyword evidence="1" id="KW-1133">Transmembrane helix</keyword>
<comment type="caution">
    <text evidence="2">The sequence shown here is derived from an EMBL/GenBank/DDBJ whole genome shotgun (WGS) entry which is preliminary data.</text>
</comment>
<evidence type="ECO:0000313" key="3">
    <source>
        <dbReference type="Proteomes" id="UP000321224"/>
    </source>
</evidence>
<feature type="transmembrane region" description="Helical" evidence="1">
    <location>
        <begin position="95"/>
        <end position="124"/>
    </location>
</feature>
<accession>A0A511H822</accession>
<gene>
    <name evidence="2" type="ORF">MVI01_14660</name>
</gene>
<dbReference type="AlphaFoldDB" id="A0A511H822"/>
<feature type="transmembrane region" description="Helical" evidence="1">
    <location>
        <begin position="20"/>
        <end position="44"/>
    </location>
</feature>
<keyword evidence="1" id="KW-0812">Transmembrane</keyword>
<keyword evidence="1" id="KW-0472">Membrane</keyword>
<name>A0A511H822_9BACT</name>
<evidence type="ECO:0000313" key="2">
    <source>
        <dbReference type="EMBL" id="GEL69682.1"/>
    </source>
</evidence>
<proteinExistence type="predicted"/>
<evidence type="ECO:0000256" key="1">
    <source>
        <dbReference type="SAM" id="Phobius"/>
    </source>
</evidence>